<accession>A0A396JHF5</accession>
<reference evidence="2" key="1">
    <citation type="journal article" date="2018" name="Nat. Plants">
        <title>Whole-genome landscape of Medicago truncatula symbiotic genes.</title>
        <authorList>
            <person name="Pecrix Y."/>
            <person name="Gamas P."/>
            <person name="Carrere S."/>
        </authorList>
    </citation>
    <scope>NUCLEOTIDE SEQUENCE</scope>
    <source>
        <tissue evidence="2">Leaves</tissue>
    </source>
</reference>
<keyword evidence="1" id="KW-0812">Transmembrane</keyword>
<evidence type="ECO:0008006" key="3">
    <source>
        <dbReference type="Google" id="ProtNLM"/>
    </source>
</evidence>
<dbReference type="Gramene" id="rna12026">
    <property type="protein sequence ID" value="RHN75778.1"/>
    <property type="gene ID" value="gene12026"/>
</dbReference>
<evidence type="ECO:0000256" key="1">
    <source>
        <dbReference type="SAM" id="Phobius"/>
    </source>
</evidence>
<feature type="transmembrane region" description="Helical" evidence="1">
    <location>
        <begin position="36"/>
        <end position="60"/>
    </location>
</feature>
<sequence length="94" mass="10301">MPAHAPPPRSSAPSVEVVVVAPPAQYAPSEEEVDMLFLLSMLVFCNSITSFVATSSVCILSIPLKVFSWKSMLALWSLSFYLLSCFLSKPYLSK</sequence>
<proteinExistence type="predicted"/>
<gene>
    <name evidence="2" type="ORF">MtrunA17_Chr2g0324951</name>
</gene>
<evidence type="ECO:0000313" key="2">
    <source>
        <dbReference type="EMBL" id="RHN75778.1"/>
    </source>
</evidence>
<keyword evidence="1" id="KW-1133">Transmembrane helix</keyword>
<organism evidence="2">
    <name type="scientific">Medicago truncatula</name>
    <name type="common">Barrel medic</name>
    <name type="synonym">Medicago tribuloides</name>
    <dbReference type="NCBI Taxonomy" id="3880"/>
    <lineage>
        <taxon>Eukaryota</taxon>
        <taxon>Viridiplantae</taxon>
        <taxon>Streptophyta</taxon>
        <taxon>Embryophyta</taxon>
        <taxon>Tracheophyta</taxon>
        <taxon>Spermatophyta</taxon>
        <taxon>Magnoliopsida</taxon>
        <taxon>eudicotyledons</taxon>
        <taxon>Gunneridae</taxon>
        <taxon>Pentapetalae</taxon>
        <taxon>rosids</taxon>
        <taxon>fabids</taxon>
        <taxon>Fabales</taxon>
        <taxon>Fabaceae</taxon>
        <taxon>Papilionoideae</taxon>
        <taxon>50 kb inversion clade</taxon>
        <taxon>NPAAA clade</taxon>
        <taxon>Hologalegina</taxon>
        <taxon>IRL clade</taxon>
        <taxon>Trifolieae</taxon>
        <taxon>Medicago</taxon>
    </lineage>
</organism>
<feature type="transmembrane region" description="Helical" evidence="1">
    <location>
        <begin position="72"/>
        <end position="92"/>
    </location>
</feature>
<dbReference type="AlphaFoldDB" id="A0A396JHF5"/>
<keyword evidence="1" id="KW-0472">Membrane</keyword>
<comment type="caution">
    <text evidence="2">The sequence shown here is derived from an EMBL/GenBank/DDBJ whole genome shotgun (WGS) entry which is preliminary data.</text>
</comment>
<dbReference type="EMBL" id="PSQE01000002">
    <property type="protein sequence ID" value="RHN75778.1"/>
    <property type="molecule type" value="Genomic_DNA"/>
</dbReference>
<protein>
    <recommendedName>
        <fullName evidence="3">Transmembrane protein</fullName>
    </recommendedName>
</protein>
<name>A0A396JHF5_MEDTR</name>
<dbReference type="Proteomes" id="UP000265566">
    <property type="component" value="Chromosome 2"/>
</dbReference>